<dbReference type="Proteomes" id="UP000016926">
    <property type="component" value="Unassembled WGS sequence"/>
</dbReference>
<dbReference type="OrthoDB" id="10300849at2759"/>
<dbReference type="GeneID" id="27370074"/>
<dbReference type="HOGENOM" id="CLU_083699_0_0_1"/>
<dbReference type="EMBL" id="KB722645">
    <property type="protein sequence ID" value="EMS24057.1"/>
    <property type="molecule type" value="Genomic_DNA"/>
</dbReference>
<dbReference type="RefSeq" id="XP_016275176.1">
    <property type="nucleotide sequence ID" value="XM_016419722.1"/>
</dbReference>
<keyword evidence="3" id="KW-1185">Reference proteome</keyword>
<name>M7WTY9_RHOT1</name>
<protein>
    <submittedName>
        <fullName evidence="2">Uncharacterized protein</fullName>
    </submittedName>
</protein>
<evidence type="ECO:0000313" key="2">
    <source>
        <dbReference type="EMBL" id="EMS24057.1"/>
    </source>
</evidence>
<dbReference type="AlphaFoldDB" id="M7WTY9"/>
<organism evidence="2 3">
    <name type="scientific">Rhodotorula toruloides (strain NP11)</name>
    <name type="common">Yeast</name>
    <name type="synonym">Rhodosporidium toruloides</name>
    <dbReference type="NCBI Taxonomy" id="1130832"/>
    <lineage>
        <taxon>Eukaryota</taxon>
        <taxon>Fungi</taxon>
        <taxon>Dikarya</taxon>
        <taxon>Basidiomycota</taxon>
        <taxon>Pucciniomycotina</taxon>
        <taxon>Microbotryomycetes</taxon>
        <taxon>Sporidiobolales</taxon>
        <taxon>Sporidiobolaceae</taxon>
        <taxon>Rhodotorula</taxon>
    </lineage>
</organism>
<reference evidence="2 3" key="1">
    <citation type="journal article" date="2012" name="Nat. Commun.">
        <title>A multi-omic map of the lipid-producing yeast Rhodosporidium toruloides.</title>
        <authorList>
            <person name="Zhu Z."/>
            <person name="Zhang S."/>
            <person name="Liu H."/>
            <person name="Shen H."/>
            <person name="Lin X."/>
            <person name="Yang F."/>
            <person name="Zhou Y.J."/>
            <person name="Jin G."/>
            <person name="Ye M."/>
            <person name="Zou H."/>
            <person name="Zou H."/>
            <person name="Zhao Z.K."/>
        </authorList>
    </citation>
    <scope>NUCLEOTIDE SEQUENCE [LARGE SCALE GENOMIC DNA]</scope>
    <source>
        <strain evidence="2 3">NP11</strain>
    </source>
</reference>
<feature type="region of interest" description="Disordered" evidence="1">
    <location>
        <begin position="230"/>
        <end position="270"/>
    </location>
</feature>
<evidence type="ECO:0000313" key="3">
    <source>
        <dbReference type="Proteomes" id="UP000016926"/>
    </source>
</evidence>
<sequence length="290" mass="32637">MSPGTRRPAKTLQYPRLSRGFVPPHFASRLSRFAFTDDPQYAKGIPPEFSLACEQIFRLMPEDYWLDKWDELDKLKEERAVIRSRLREGKGVRSELLKVSEDMRQRLGELAMGYTSVRSTLLDNARDNFLIYLHERGIVSEYWWQALEEFAEGAAGGLSLYWPASARRGCAEGAMVRADWVVQRFANERADNGRLPPPQLAFLHSPPPGLASDPPLPIVYIPPRHMSSTASTASEFDVPPPPYSPSQQQSDSTVRVPESPRARPAGHGHVVDLVDLIDLNNERATTQPDS</sequence>
<accession>M7WTY9</accession>
<evidence type="ECO:0000256" key="1">
    <source>
        <dbReference type="SAM" id="MobiDB-lite"/>
    </source>
</evidence>
<proteinExistence type="predicted"/>
<gene>
    <name evidence="2" type="ORF">RHTO_06061</name>
</gene>